<evidence type="ECO:0000313" key="2">
    <source>
        <dbReference type="EMBL" id="MVN78885.1"/>
    </source>
</evidence>
<organism evidence="2 3">
    <name type="scientific">Hymenobacter ginkgonis</name>
    <dbReference type="NCBI Taxonomy" id="2682976"/>
    <lineage>
        <taxon>Bacteria</taxon>
        <taxon>Pseudomonadati</taxon>
        <taxon>Bacteroidota</taxon>
        <taxon>Cytophagia</taxon>
        <taxon>Cytophagales</taxon>
        <taxon>Hymenobacteraceae</taxon>
        <taxon>Hymenobacter</taxon>
    </lineage>
</organism>
<dbReference type="PANTHER" id="PTHR36440:SF1">
    <property type="entry name" value="PUTATIVE (AFU_ORTHOLOGUE AFUA_8G07350)-RELATED"/>
    <property type="match status" value="1"/>
</dbReference>
<name>A0A7K1TKF3_9BACT</name>
<proteinExistence type="predicted"/>
<evidence type="ECO:0000259" key="1">
    <source>
        <dbReference type="Pfam" id="PF07883"/>
    </source>
</evidence>
<sequence>MRPTSVQTLDPQDGPELSVMGDTYRIVASGAQTAGAYAIIDMLVPPGGGPGPHAHALIQETFYVLAGEIVVRSETQTYTARQGAVVEIPKGGAIHSFRNESDTLAHLLCVVVPAGLDNCFAEIGQPVAAGQFLPKPGLSPEDLQKLQALATRRGQEVFPPDYLTKKEQ</sequence>
<evidence type="ECO:0000313" key="3">
    <source>
        <dbReference type="Proteomes" id="UP000441336"/>
    </source>
</evidence>
<dbReference type="SUPFAM" id="SSF51182">
    <property type="entry name" value="RmlC-like cupins"/>
    <property type="match status" value="1"/>
</dbReference>
<dbReference type="InterPro" id="IPR011051">
    <property type="entry name" value="RmlC_Cupin_sf"/>
</dbReference>
<dbReference type="InterPro" id="IPR013096">
    <property type="entry name" value="Cupin_2"/>
</dbReference>
<comment type="caution">
    <text evidence="2">The sequence shown here is derived from an EMBL/GenBank/DDBJ whole genome shotgun (WGS) entry which is preliminary data.</text>
</comment>
<dbReference type="InterPro" id="IPR014710">
    <property type="entry name" value="RmlC-like_jellyroll"/>
</dbReference>
<keyword evidence="3" id="KW-1185">Reference proteome</keyword>
<dbReference type="Pfam" id="PF07883">
    <property type="entry name" value="Cupin_2"/>
    <property type="match status" value="1"/>
</dbReference>
<dbReference type="PANTHER" id="PTHR36440">
    <property type="entry name" value="PUTATIVE (AFU_ORTHOLOGUE AFUA_8G07350)-RELATED"/>
    <property type="match status" value="1"/>
</dbReference>
<dbReference type="InterPro" id="IPR053146">
    <property type="entry name" value="QDO-like"/>
</dbReference>
<accession>A0A7K1TKF3</accession>
<gene>
    <name evidence="2" type="ORF">GO988_21350</name>
</gene>
<feature type="domain" description="Cupin type-2" evidence="1">
    <location>
        <begin position="42"/>
        <end position="111"/>
    </location>
</feature>
<dbReference type="Gene3D" id="2.60.120.10">
    <property type="entry name" value="Jelly Rolls"/>
    <property type="match status" value="1"/>
</dbReference>
<dbReference type="EMBL" id="WQKZ01000007">
    <property type="protein sequence ID" value="MVN78885.1"/>
    <property type="molecule type" value="Genomic_DNA"/>
</dbReference>
<protein>
    <submittedName>
        <fullName evidence="2">Cupin domain-containing protein</fullName>
    </submittedName>
</protein>
<reference evidence="2 3" key="1">
    <citation type="submission" date="2019-12" db="EMBL/GenBank/DDBJ databases">
        <title>Hymenobacter sp. HMF4947 Genome sequencing and assembly.</title>
        <authorList>
            <person name="Kang H."/>
            <person name="Cha I."/>
            <person name="Kim H."/>
            <person name="Joh K."/>
        </authorList>
    </citation>
    <scope>NUCLEOTIDE SEQUENCE [LARGE SCALE GENOMIC DNA]</scope>
    <source>
        <strain evidence="2 3">HMF4947</strain>
    </source>
</reference>
<dbReference type="AlphaFoldDB" id="A0A7K1TKF3"/>
<dbReference type="RefSeq" id="WP_157569446.1">
    <property type="nucleotide sequence ID" value="NZ_WQKZ01000007.1"/>
</dbReference>
<dbReference type="Proteomes" id="UP000441336">
    <property type="component" value="Unassembled WGS sequence"/>
</dbReference>